<keyword evidence="1" id="KW-0472">Membrane</keyword>
<proteinExistence type="predicted"/>
<reference evidence="2 3" key="1">
    <citation type="submission" date="2020-08" db="EMBL/GenBank/DDBJ databases">
        <title>Genome Sequencing of Nocardia wallacei strain FMUON74 and assembly.</title>
        <authorList>
            <person name="Toyokawa M."/>
            <person name="Uesaka K."/>
        </authorList>
    </citation>
    <scope>NUCLEOTIDE SEQUENCE [LARGE SCALE GENOMIC DNA]</scope>
    <source>
        <strain evidence="2 3">FMUON74</strain>
    </source>
</reference>
<keyword evidence="3" id="KW-1185">Reference proteome</keyword>
<dbReference type="Proteomes" id="UP000516173">
    <property type="component" value="Chromosome"/>
</dbReference>
<evidence type="ECO:0000256" key="1">
    <source>
        <dbReference type="SAM" id="Phobius"/>
    </source>
</evidence>
<keyword evidence="1" id="KW-0812">Transmembrane</keyword>
<dbReference type="GeneID" id="80345578"/>
<dbReference type="KEGG" id="nwl:NWFMUON74_09630"/>
<name>A0A7G1KE77_9NOCA</name>
<accession>A0A7G1KE77</accession>
<dbReference type="EMBL" id="AP023396">
    <property type="protein sequence ID" value="BCK53191.1"/>
    <property type="molecule type" value="Genomic_DNA"/>
</dbReference>
<dbReference type="RefSeq" id="WP_187686774.1">
    <property type="nucleotide sequence ID" value="NZ_AP023396.1"/>
</dbReference>
<keyword evidence="1" id="KW-1133">Transmembrane helix</keyword>
<organism evidence="2 3">
    <name type="scientific">Nocardia wallacei</name>
    <dbReference type="NCBI Taxonomy" id="480035"/>
    <lineage>
        <taxon>Bacteria</taxon>
        <taxon>Bacillati</taxon>
        <taxon>Actinomycetota</taxon>
        <taxon>Actinomycetes</taxon>
        <taxon>Mycobacteriales</taxon>
        <taxon>Nocardiaceae</taxon>
        <taxon>Nocardia</taxon>
    </lineage>
</organism>
<dbReference type="AlphaFoldDB" id="A0A7G1KE77"/>
<sequence>MRNSKRPIQRRPERPSTALGLVGTVIDAVIDGRLDWVKTARLLIIVVAVITVAAVAPVVVPLWLTR</sequence>
<evidence type="ECO:0000313" key="2">
    <source>
        <dbReference type="EMBL" id="BCK53191.1"/>
    </source>
</evidence>
<protein>
    <submittedName>
        <fullName evidence="2">Uncharacterized protein</fullName>
    </submittedName>
</protein>
<feature type="transmembrane region" description="Helical" evidence="1">
    <location>
        <begin position="42"/>
        <end position="64"/>
    </location>
</feature>
<evidence type="ECO:0000313" key="3">
    <source>
        <dbReference type="Proteomes" id="UP000516173"/>
    </source>
</evidence>
<gene>
    <name evidence="2" type="ORF">NWFMUON74_09630</name>
</gene>